<reference evidence="4" key="1">
    <citation type="submission" date="2025-08" db="UniProtKB">
        <authorList>
            <consortium name="Ensembl"/>
        </authorList>
    </citation>
    <scope>IDENTIFICATION</scope>
</reference>
<dbReference type="InterPro" id="IPR004143">
    <property type="entry name" value="BPL_LPL_catalytic"/>
</dbReference>
<dbReference type="AlphaFoldDB" id="A0A8C4R699"/>
<dbReference type="CDD" id="cd16442">
    <property type="entry name" value="BPL"/>
    <property type="match status" value="1"/>
</dbReference>
<dbReference type="GeneTree" id="ENSGT00390000002960"/>
<evidence type="ECO:0000313" key="5">
    <source>
        <dbReference type="Proteomes" id="UP000694388"/>
    </source>
</evidence>
<dbReference type="PROSITE" id="PS51733">
    <property type="entry name" value="BPL_LPL_CATALYTIC"/>
    <property type="match status" value="1"/>
</dbReference>
<dbReference type="NCBIfam" id="TIGR00121">
    <property type="entry name" value="birA_ligase"/>
    <property type="match status" value="1"/>
</dbReference>
<proteinExistence type="inferred from homology"/>
<dbReference type="Proteomes" id="UP000694388">
    <property type="component" value="Unplaced"/>
</dbReference>
<sequence length="907" mass="99153">MLLTLCYAYLYYRLYYCSAAQAALIRRALRAVAPEASLCFCGPGGTRAPPHDPRHTRGPAFNAEVPPETRGILAAAGGRVLAVIKPKEINWPSNCTLLAYKSGDPCCMLAEVTEEAFIHLGVAFLQNGLDVELGFEAQVLLSVALQGMPSKCEGDSRKVLKEPRPTLSCRLDPEPSGEGVCRSAAAAVILANRPDDQAETIEEVGVLEDNSEVPGCHHPLHLASCCECLQLESSTIESLRSASMDNLVELPLDEAHCCPERQDSLETLVSIPLDVVAGGKTSCKPPNVLVYTGKETKEADDRFTIIARALGQCLKPNSYTIYRMRHKMLTKDPWPAHTRLLVLASTEQLEEPELREHVFEYLVHNGRVLALCCSFSYGDLTVVTGRAETDQQPSFIEWIRFGIRGSSEVTFTASTTGTTFRVNTIGDSGTHDAEVWARLAGPEQEAVIVYQTLATGGAVVSSEVDLVGFHKVAIHSSDNHSVKSCNSVLSEILTTLELSCGGSETPDHTPVFLYSINQRLKSTFLKFVGGKLETGGVICGKKLRLKFMATCEPGLAISLSSAVPVVTDMDDFQPTHFDPKKYFTLLQSQHLGQLLLYAEVIGSTMELFDGLEHQLPTDGLVVVATQQTKGRGRAGNVWLSPVGSAMFTLYLSIPLNSRLGQRLPFLQHLVALAVVQAVRTCPGYEDVALKIKWPNDVYYGSTVKIGGVLVTTCLMDSTFHAVIGCGVNVSNSHPTTSINEAVSWHNKEHSTALSPLTVEDLVAGTVSSLEQLVEIFQSRGPEGILPLYYSRWLHSGARVRLGGPQGPEASVVQLDSMGFLEVLKDSGQMVSVQPDGNSFDLLHNLILYEQITYLVVEHPSHQTPALWVQRLGPLKCRRTFQMITLEHNHITAWKRTDIPTAWHPDFI</sequence>
<evidence type="ECO:0000259" key="3">
    <source>
        <dbReference type="PROSITE" id="PS51733"/>
    </source>
</evidence>
<evidence type="ECO:0000256" key="2">
    <source>
        <dbReference type="ARBA" id="ARBA00022598"/>
    </source>
</evidence>
<comment type="similarity">
    <text evidence="1">Belongs to the biotin--protein ligase family.</text>
</comment>
<dbReference type="GO" id="GO:0004077">
    <property type="term" value="F:biotin--[biotin carboxyl-carrier protein] ligase activity"/>
    <property type="evidence" value="ECO:0007669"/>
    <property type="project" value="InterPro"/>
</dbReference>
<dbReference type="PANTHER" id="PTHR12835:SF5">
    <property type="entry name" value="BIOTIN--PROTEIN LIGASE"/>
    <property type="match status" value="1"/>
</dbReference>
<dbReference type="InterPro" id="IPR045864">
    <property type="entry name" value="aa-tRNA-synth_II/BPL/LPL"/>
</dbReference>
<dbReference type="Ensembl" id="ENSEBUT00000026149.1">
    <property type="protein sequence ID" value="ENSEBUP00000025573.1"/>
    <property type="gene ID" value="ENSEBUG00000015762.1"/>
</dbReference>
<dbReference type="Pfam" id="PF03099">
    <property type="entry name" value="BPL_LplA_LipB"/>
    <property type="match status" value="1"/>
</dbReference>
<keyword evidence="2" id="KW-0436">Ligase</keyword>
<dbReference type="SUPFAM" id="SSF55681">
    <property type="entry name" value="Class II aaRS and biotin synthetases"/>
    <property type="match status" value="1"/>
</dbReference>
<accession>A0A8C4R699</accession>
<evidence type="ECO:0000256" key="1">
    <source>
        <dbReference type="ARBA" id="ARBA00009934"/>
    </source>
</evidence>
<reference evidence="4" key="2">
    <citation type="submission" date="2025-09" db="UniProtKB">
        <authorList>
            <consortium name="Ensembl"/>
        </authorList>
    </citation>
    <scope>IDENTIFICATION</scope>
</reference>
<dbReference type="Gene3D" id="3.30.930.10">
    <property type="entry name" value="Bira Bifunctional Protein, Domain 2"/>
    <property type="match status" value="1"/>
</dbReference>
<dbReference type="InterPro" id="IPR004408">
    <property type="entry name" value="Biotin_CoA_COase_ligase"/>
</dbReference>
<keyword evidence="5" id="KW-1185">Reference proteome</keyword>
<feature type="domain" description="BPL/LPL catalytic" evidence="3">
    <location>
        <begin position="579"/>
        <end position="777"/>
    </location>
</feature>
<name>A0A8C4R699_EPTBU</name>
<organism evidence="4 5">
    <name type="scientific">Eptatretus burgeri</name>
    <name type="common">Inshore hagfish</name>
    <dbReference type="NCBI Taxonomy" id="7764"/>
    <lineage>
        <taxon>Eukaryota</taxon>
        <taxon>Metazoa</taxon>
        <taxon>Chordata</taxon>
        <taxon>Craniata</taxon>
        <taxon>Vertebrata</taxon>
        <taxon>Cyclostomata</taxon>
        <taxon>Myxini</taxon>
        <taxon>Myxiniformes</taxon>
        <taxon>Myxinidae</taxon>
        <taxon>Eptatretinae</taxon>
        <taxon>Eptatretus</taxon>
    </lineage>
</organism>
<dbReference type="GO" id="GO:0005737">
    <property type="term" value="C:cytoplasm"/>
    <property type="evidence" value="ECO:0007669"/>
    <property type="project" value="TreeGrafter"/>
</dbReference>
<evidence type="ECO:0000313" key="4">
    <source>
        <dbReference type="Ensembl" id="ENSEBUP00000025573.1"/>
    </source>
</evidence>
<protein>
    <recommendedName>
        <fullName evidence="3">BPL/LPL catalytic domain-containing protein</fullName>
    </recommendedName>
</protein>
<dbReference type="PANTHER" id="PTHR12835">
    <property type="entry name" value="BIOTIN PROTEIN LIGASE"/>
    <property type="match status" value="1"/>
</dbReference>